<evidence type="ECO:0000313" key="3">
    <source>
        <dbReference type="EMBL" id="CAL8093389.1"/>
    </source>
</evidence>
<dbReference type="SMART" id="SM00225">
    <property type="entry name" value="BTB"/>
    <property type="match status" value="1"/>
</dbReference>
<dbReference type="CDD" id="cd18186">
    <property type="entry name" value="BTB_POZ_ZBTB_KLHL-like"/>
    <property type="match status" value="1"/>
</dbReference>
<dbReference type="EMBL" id="CAXLJM020000026">
    <property type="protein sequence ID" value="CAL8093389.1"/>
    <property type="molecule type" value="Genomic_DNA"/>
</dbReference>
<dbReference type="Gene3D" id="3.30.710.10">
    <property type="entry name" value="Potassium Channel Kv1.1, Chain A"/>
    <property type="match status" value="1"/>
</dbReference>
<dbReference type="PANTHER" id="PTHR24413">
    <property type="entry name" value="SPECKLE-TYPE POZ PROTEIN"/>
    <property type="match status" value="1"/>
</dbReference>
<dbReference type="SUPFAM" id="SSF54695">
    <property type="entry name" value="POZ domain"/>
    <property type="match status" value="1"/>
</dbReference>
<sequence length="389" mass="44583">METKVLRFEGVPGRVENQYVMMVQVPGKFDLLNMIERPPFHIFSKHDTTYTTGILAHVPHSVKLRISRDYQEPFVGIYIKITPKPDEIIEVSEVKGTFTVTPLESSKSPLSQSPRSSRSPPACPIMEVRGSYNNNNIYYHQNDSIVGKDGSRVYPFSFFKNSVSKLAELESYEYFESRCHWPDAASSMNLQIKVTKTIYSVLVGDESCSQVSSEQPKSKISSTPYFLSDAFSDVIIQVGKEVFPAHKIILAERSRYFARMFANSMRENNEGLVRIPDDDEALFREVLRFIYQGTVENLDVNATELYILSDKYDIPELSSLCEKYLLDHLNLENAVEMFDLSQTVASQGLLAKKSKELIMWNKDKFVSDLKTFKDFSRKYPEVVFELLQL</sequence>
<evidence type="ECO:0000313" key="4">
    <source>
        <dbReference type="Proteomes" id="UP001642540"/>
    </source>
</evidence>
<dbReference type="Proteomes" id="UP001642540">
    <property type="component" value="Unassembled WGS sequence"/>
</dbReference>
<protein>
    <recommendedName>
        <fullName evidence="2">BTB domain-containing protein</fullName>
    </recommendedName>
</protein>
<feature type="domain" description="BTB" evidence="2">
    <location>
        <begin position="232"/>
        <end position="299"/>
    </location>
</feature>
<gene>
    <name evidence="3" type="ORF">ODALV1_LOCUS8488</name>
</gene>
<proteinExistence type="predicted"/>
<dbReference type="Pfam" id="PF00651">
    <property type="entry name" value="BTB"/>
    <property type="match status" value="1"/>
</dbReference>
<reference evidence="3 4" key="1">
    <citation type="submission" date="2024-08" db="EMBL/GenBank/DDBJ databases">
        <authorList>
            <person name="Cucini C."/>
            <person name="Frati F."/>
        </authorList>
    </citation>
    <scope>NUCLEOTIDE SEQUENCE [LARGE SCALE GENOMIC DNA]</scope>
</reference>
<evidence type="ECO:0000259" key="2">
    <source>
        <dbReference type="PROSITE" id="PS50097"/>
    </source>
</evidence>
<comment type="caution">
    <text evidence="3">The sequence shown here is derived from an EMBL/GenBank/DDBJ whole genome shotgun (WGS) entry which is preliminary data.</text>
</comment>
<dbReference type="InterPro" id="IPR000210">
    <property type="entry name" value="BTB/POZ_dom"/>
</dbReference>
<evidence type="ECO:0000256" key="1">
    <source>
        <dbReference type="SAM" id="MobiDB-lite"/>
    </source>
</evidence>
<organism evidence="3 4">
    <name type="scientific">Orchesella dallaii</name>
    <dbReference type="NCBI Taxonomy" id="48710"/>
    <lineage>
        <taxon>Eukaryota</taxon>
        <taxon>Metazoa</taxon>
        <taxon>Ecdysozoa</taxon>
        <taxon>Arthropoda</taxon>
        <taxon>Hexapoda</taxon>
        <taxon>Collembola</taxon>
        <taxon>Entomobryomorpha</taxon>
        <taxon>Entomobryoidea</taxon>
        <taxon>Orchesellidae</taxon>
        <taxon>Orchesellinae</taxon>
        <taxon>Orchesella</taxon>
    </lineage>
</organism>
<feature type="compositionally biased region" description="Low complexity" evidence="1">
    <location>
        <begin position="102"/>
        <end position="120"/>
    </location>
</feature>
<name>A0ABP1QBY0_9HEXA</name>
<feature type="region of interest" description="Disordered" evidence="1">
    <location>
        <begin position="102"/>
        <end position="123"/>
    </location>
</feature>
<dbReference type="InterPro" id="IPR011333">
    <property type="entry name" value="SKP1/BTB/POZ_sf"/>
</dbReference>
<keyword evidence="4" id="KW-1185">Reference proteome</keyword>
<dbReference type="PROSITE" id="PS50097">
    <property type="entry name" value="BTB"/>
    <property type="match status" value="1"/>
</dbReference>
<accession>A0ABP1QBY0</accession>